<dbReference type="Pfam" id="PF00561">
    <property type="entry name" value="Abhydrolase_1"/>
    <property type="match status" value="1"/>
</dbReference>
<dbReference type="Proteomes" id="UP001500280">
    <property type="component" value="Unassembled WGS sequence"/>
</dbReference>
<comment type="caution">
    <text evidence="2">The sequence shown here is derived from an EMBL/GenBank/DDBJ whole genome shotgun (WGS) entry which is preliminary data.</text>
</comment>
<evidence type="ECO:0000313" key="2">
    <source>
        <dbReference type="EMBL" id="GAA1671934.1"/>
    </source>
</evidence>
<reference evidence="2 3" key="1">
    <citation type="journal article" date="2019" name="Int. J. Syst. Evol. Microbiol.">
        <title>The Global Catalogue of Microorganisms (GCM) 10K type strain sequencing project: providing services to taxonomists for standard genome sequencing and annotation.</title>
        <authorList>
            <consortium name="The Broad Institute Genomics Platform"/>
            <consortium name="The Broad Institute Genome Sequencing Center for Infectious Disease"/>
            <person name="Wu L."/>
            <person name="Ma J."/>
        </authorList>
    </citation>
    <scope>NUCLEOTIDE SEQUENCE [LARGE SCALE GENOMIC DNA]</scope>
    <source>
        <strain evidence="2 3">JCM 14307</strain>
    </source>
</reference>
<dbReference type="InterPro" id="IPR050471">
    <property type="entry name" value="AB_hydrolase"/>
</dbReference>
<dbReference type="PANTHER" id="PTHR43433">
    <property type="entry name" value="HYDROLASE, ALPHA/BETA FOLD FAMILY PROTEIN"/>
    <property type="match status" value="1"/>
</dbReference>
<protein>
    <recommendedName>
        <fullName evidence="1">AB hydrolase-1 domain-containing protein</fullName>
    </recommendedName>
</protein>
<dbReference type="InterPro" id="IPR000073">
    <property type="entry name" value="AB_hydrolase_1"/>
</dbReference>
<gene>
    <name evidence="2" type="ORF">GCM10009745_13300</name>
</gene>
<dbReference type="PANTHER" id="PTHR43433:SF5">
    <property type="entry name" value="AB HYDROLASE-1 DOMAIN-CONTAINING PROTEIN"/>
    <property type="match status" value="1"/>
</dbReference>
<dbReference type="InterPro" id="IPR029058">
    <property type="entry name" value="AB_hydrolase_fold"/>
</dbReference>
<dbReference type="EMBL" id="BAAANF010000003">
    <property type="protein sequence ID" value="GAA1671934.1"/>
    <property type="molecule type" value="Genomic_DNA"/>
</dbReference>
<evidence type="ECO:0000313" key="3">
    <source>
        <dbReference type="Proteomes" id="UP001500280"/>
    </source>
</evidence>
<accession>A0ABN2GIQ7</accession>
<organism evidence="2 3">
    <name type="scientific">Kribbella yunnanensis</name>
    <dbReference type="NCBI Taxonomy" id="190194"/>
    <lineage>
        <taxon>Bacteria</taxon>
        <taxon>Bacillati</taxon>
        <taxon>Actinomycetota</taxon>
        <taxon>Actinomycetes</taxon>
        <taxon>Propionibacteriales</taxon>
        <taxon>Kribbellaceae</taxon>
        <taxon>Kribbella</taxon>
    </lineage>
</organism>
<keyword evidence="3" id="KW-1185">Reference proteome</keyword>
<dbReference type="SUPFAM" id="SSF53474">
    <property type="entry name" value="alpha/beta-Hydrolases"/>
    <property type="match status" value="1"/>
</dbReference>
<dbReference type="Gene3D" id="3.40.50.1820">
    <property type="entry name" value="alpha/beta hydrolase"/>
    <property type="match status" value="1"/>
</dbReference>
<sequence length="189" mass="20003">MDLLGWSLGGIVAQYATRRSPALVRKLIVAGSSPGSPVPGAEPMSDKVRQIMAKPGGGDDEDILYLFFPETERGRAAGRKHLDAVAPRLATGVSAISDAAGKGQLVAVAKLQSIPFDQTQADLESIRQPVLYANGAQDTMLPALASYVAVQHLDSAVLVLYSDAGHGFLFQHANDFATQVKNFLTNTQA</sequence>
<evidence type="ECO:0000259" key="1">
    <source>
        <dbReference type="Pfam" id="PF00561"/>
    </source>
</evidence>
<feature type="domain" description="AB hydrolase-1" evidence="1">
    <location>
        <begin position="3"/>
        <end position="172"/>
    </location>
</feature>
<proteinExistence type="predicted"/>
<name>A0ABN2GIQ7_9ACTN</name>